<feature type="domain" description="Magnesium transporter MgtE intracellular" evidence="1">
    <location>
        <begin position="25"/>
        <end position="62"/>
    </location>
</feature>
<evidence type="ECO:0000313" key="3">
    <source>
        <dbReference type="Proteomes" id="UP000823895"/>
    </source>
</evidence>
<dbReference type="Proteomes" id="UP000823895">
    <property type="component" value="Unassembled WGS sequence"/>
</dbReference>
<proteinExistence type="predicted"/>
<evidence type="ECO:0000313" key="2">
    <source>
        <dbReference type="EMBL" id="HJC43147.1"/>
    </source>
</evidence>
<protein>
    <submittedName>
        <fullName evidence="2">Magnesium transporter</fullName>
    </submittedName>
</protein>
<dbReference type="SUPFAM" id="SSF158791">
    <property type="entry name" value="MgtE N-terminal domain-like"/>
    <property type="match status" value="1"/>
</dbReference>
<dbReference type="Pfam" id="PF03448">
    <property type="entry name" value="MgtE_N"/>
    <property type="match status" value="1"/>
</dbReference>
<organism evidence="2 3">
    <name type="scientific">Candidatus Mediterraneibacter gallistercoris</name>
    <dbReference type="NCBI Taxonomy" id="2838671"/>
    <lineage>
        <taxon>Bacteria</taxon>
        <taxon>Bacillati</taxon>
        <taxon>Bacillota</taxon>
        <taxon>Clostridia</taxon>
        <taxon>Lachnospirales</taxon>
        <taxon>Lachnospiraceae</taxon>
        <taxon>Mediterraneibacter</taxon>
    </lineage>
</organism>
<reference evidence="2" key="1">
    <citation type="journal article" date="2021" name="PeerJ">
        <title>Extensive microbial diversity within the chicken gut microbiome revealed by metagenomics and culture.</title>
        <authorList>
            <person name="Gilroy R."/>
            <person name="Ravi A."/>
            <person name="Getino M."/>
            <person name="Pursley I."/>
            <person name="Horton D.L."/>
            <person name="Alikhan N.F."/>
            <person name="Baker D."/>
            <person name="Gharbi K."/>
            <person name="Hall N."/>
            <person name="Watson M."/>
            <person name="Adriaenssens E.M."/>
            <person name="Foster-Nyarko E."/>
            <person name="Jarju S."/>
            <person name="Secka A."/>
            <person name="Antonio M."/>
            <person name="Oren A."/>
            <person name="Chaudhuri R.R."/>
            <person name="La Ragione R."/>
            <person name="Hildebrand F."/>
            <person name="Pallen M.J."/>
        </authorList>
    </citation>
    <scope>NUCLEOTIDE SEQUENCE</scope>
    <source>
        <strain evidence="2">CHK165-2605</strain>
    </source>
</reference>
<dbReference type="AlphaFoldDB" id="A0A9D2P3Z3"/>
<reference evidence="2" key="2">
    <citation type="submission" date="2021-04" db="EMBL/GenBank/DDBJ databases">
        <authorList>
            <person name="Gilroy R."/>
        </authorList>
    </citation>
    <scope>NUCLEOTIDE SEQUENCE</scope>
    <source>
        <strain evidence="2">CHK165-2605</strain>
    </source>
</reference>
<comment type="caution">
    <text evidence="2">The sequence shown here is derived from an EMBL/GenBank/DDBJ whole genome shotgun (WGS) entry which is preliminary data.</text>
</comment>
<dbReference type="EMBL" id="DWWI01000118">
    <property type="protein sequence ID" value="HJC43147.1"/>
    <property type="molecule type" value="Genomic_DNA"/>
</dbReference>
<evidence type="ECO:0000259" key="1">
    <source>
        <dbReference type="Pfam" id="PF03448"/>
    </source>
</evidence>
<dbReference type="InterPro" id="IPR006668">
    <property type="entry name" value="Mg_transptr_MgtE_intracell_dom"/>
</dbReference>
<accession>A0A9D2P3Z3</accession>
<feature type="non-terminal residue" evidence="2">
    <location>
        <position position="64"/>
    </location>
</feature>
<dbReference type="InterPro" id="IPR038076">
    <property type="entry name" value="MgtE_N_sf"/>
</dbReference>
<gene>
    <name evidence="2" type="ORF">H9756_05610</name>
</gene>
<name>A0A9D2P3Z3_9FIRM</name>
<dbReference type="Gene3D" id="1.25.60.10">
    <property type="entry name" value="MgtE N-terminal domain-like"/>
    <property type="match status" value="1"/>
</dbReference>
<sequence>MNKDIFVKLLQQRQYKAVRSILDVMNEVDIASLLSVLDDKELALAFRLIPKDKAAEVFANMDGS</sequence>